<name>A0A4Z0D8Z0_9FIRM</name>
<accession>A0A4Z0D8Z0</accession>
<dbReference type="AlphaFoldDB" id="A0A4Z0D8Z0"/>
<evidence type="ECO:0000313" key="2">
    <source>
        <dbReference type="Proteomes" id="UP000298381"/>
    </source>
</evidence>
<keyword evidence="2" id="KW-1185">Reference proteome</keyword>
<comment type="caution">
    <text evidence="1">The sequence shown here is derived from an EMBL/GenBank/DDBJ whole genome shotgun (WGS) entry which is preliminary data.</text>
</comment>
<protein>
    <submittedName>
        <fullName evidence="1">Uncharacterized protein</fullName>
    </submittedName>
</protein>
<evidence type="ECO:0000313" key="1">
    <source>
        <dbReference type="EMBL" id="TFZ41357.1"/>
    </source>
</evidence>
<proteinExistence type="predicted"/>
<gene>
    <name evidence="1" type="ORF">E4100_01915</name>
</gene>
<dbReference type="OrthoDB" id="9794280at2"/>
<dbReference type="RefSeq" id="WP_135270306.1">
    <property type="nucleotide sequence ID" value="NZ_SRIB01000002.1"/>
</dbReference>
<dbReference type="Proteomes" id="UP000298381">
    <property type="component" value="Unassembled WGS sequence"/>
</dbReference>
<dbReference type="EMBL" id="SRIB01000002">
    <property type="protein sequence ID" value="TFZ41357.1"/>
    <property type="molecule type" value="Genomic_DNA"/>
</dbReference>
<organism evidence="1 2">
    <name type="scientific">Soehngenia longivitae</name>
    <dbReference type="NCBI Taxonomy" id="2562294"/>
    <lineage>
        <taxon>Bacteria</taxon>
        <taxon>Bacillati</taxon>
        <taxon>Bacillota</taxon>
        <taxon>Tissierellia</taxon>
        <taxon>Tissierellales</taxon>
        <taxon>Tissierellaceae</taxon>
        <taxon>Soehngenia</taxon>
    </lineage>
</organism>
<sequence>MNKNDSIMIRVMNELLKIYLFYKCDDIIIDFKKSDKMNIINLEGYIENIDETVIKELQVFLNTPRRDDTEEYYYKLLGSDYSFELNLLDSLVDEGNVNYENGKLKISVIRRI</sequence>
<reference evidence="1 2" key="1">
    <citation type="submission" date="2019-03" db="EMBL/GenBank/DDBJ databases">
        <title>Draft genome sequence data and analysis of a Fermenting Bacterium, Soehngenia longevitae strain 1933PT, isolated from petroleum reservoir in Azerbaijan.</title>
        <authorList>
            <person name="Grouzdev D.S."/>
            <person name="Bidzhieva S.K."/>
            <person name="Sokolova D.S."/>
            <person name="Tourova T.P."/>
            <person name="Poltaraus A.B."/>
            <person name="Nazina T.N."/>
        </authorList>
    </citation>
    <scope>NUCLEOTIDE SEQUENCE [LARGE SCALE GENOMIC DNA]</scope>
    <source>
        <strain evidence="1 2">1933P</strain>
    </source>
</reference>